<proteinExistence type="predicted"/>
<feature type="region of interest" description="Disordered" evidence="4">
    <location>
        <begin position="40"/>
        <end position="64"/>
    </location>
</feature>
<dbReference type="EMBL" id="DVLY01000174">
    <property type="protein sequence ID" value="HIT98556.1"/>
    <property type="molecule type" value="Genomic_DNA"/>
</dbReference>
<reference evidence="6" key="1">
    <citation type="submission" date="2020-10" db="EMBL/GenBank/DDBJ databases">
        <authorList>
            <person name="Gilroy R."/>
        </authorList>
    </citation>
    <scope>NUCLEOTIDE SEQUENCE</scope>
    <source>
        <strain evidence="6">1383</strain>
    </source>
</reference>
<feature type="signal peptide" evidence="5">
    <location>
        <begin position="1"/>
        <end position="18"/>
    </location>
</feature>
<reference evidence="6" key="2">
    <citation type="journal article" date="2021" name="PeerJ">
        <title>Extensive microbial diversity within the chicken gut microbiome revealed by metagenomics and culture.</title>
        <authorList>
            <person name="Gilroy R."/>
            <person name="Ravi A."/>
            <person name="Getino M."/>
            <person name="Pursley I."/>
            <person name="Horton D.L."/>
            <person name="Alikhan N.F."/>
            <person name="Baker D."/>
            <person name="Gharbi K."/>
            <person name="Hall N."/>
            <person name="Watson M."/>
            <person name="Adriaenssens E.M."/>
            <person name="Foster-Nyarko E."/>
            <person name="Jarju S."/>
            <person name="Secka A."/>
            <person name="Antonio M."/>
            <person name="Oren A."/>
            <person name="Chaudhuri R.R."/>
            <person name="La Ragione R."/>
            <person name="Hildebrand F."/>
            <person name="Pallen M.J."/>
        </authorList>
    </citation>
    <scope>NUCLEOTIDE SEQUENCE</scope>
    <source>
        <strain evidence="6">1383</strain>
    </source>
</reference>
<evidence type="ECO:0000313" key="6">
    <source>
        <dbReference type="EMBL" id="HIT98556.1"/>
    </source>
</evidence>
<comment type="subcellular location">
    <subcellularLocation>
        <location evidence="1">Cell outer membrane</location>
    </subcellularLocation>
</comment>
<evidence type="ECO:0000256" key="2">
    <source>
        <dbReference type="ARBA" id="ARBA00023136"/>
    </source>
</evidence>
<evidence type="ECO:0000256" key="4">
    <source>
        <dbReference type="SAM" id="MobiDB-lite"/>
    </source>
</evidence>
<name>A0A9D1KT82_9FLAO</name>
<sequence length="571" mass="63466">MKNKFLFLFSAVACTVVAGYSQTTDKNRIPSEVISVEKGYDPQVKAGSKTPFSPDESPESSTKLPVSYRTDAEAAQFDFTASSVAALVMDGQVPAALYPNYLKGGIGYNLSTLLEGYYSHSWEKNTFGAALNHDRAERKLDFLTDNSVFNHTDASLSFKHTAGRYDLGVYANYAYNAFTNNGSRLAEEYTSALPLILRHNEITGGVFIRSHSGYRAFDHLNLEASYLNGPNKTGDSYVKASAGFYFPVKKLMFSLDVAGAYYHNKWVSEPYDIFLSGGSSAQPATQTQDFEHLMATPALSYKSDRLDLYIGARMEVMAGSRIDTKFHIMPEVKASYSIVEGLLSVYGRLESGYQVQNTASLLHENPFVGPLTSAFYSREKFKAQIGLSGVFSSSFRYEISAAYGQTDNAPAWINYRQIAGNGYLSYYVPGWDNIQVFDLKVSGDYTINPSHRISAFAQYLHGSSDTFSSALYTPDFRIGASYRGQVLRDRIGLSGRIVYNGASKGYEVIDISEQEVDVDGYVEFQAEASYRFADHWSLFAQANNTIDGRTVRFYGYDWCGTRALVGVRFNF</sequence>
<dbReference type="SUPFAM" id="SSF56935">
    <property type="entry name" value="Porins"/>
    <property type="match status" value="1"/>
</dbReference>
<feature type="chain" id="PRO_5038580645" description="TonB-dependent receptor" evidence="5">
    <location>
        <begin position="19"/>
        <end position="571"/>
    </location>
</feature>
<evidence type="ECO:0000256" key="1">
    <source>
        <dbReference type="ARBA" id="ARBA00004442"/>
    </source>
</evidence>
<dbReference type="GO" id="GO:0009279">
    <property type="term" value="C:cell outer membrane"/>
    <property type="evidence" value="ECO:0007669"/>
    <property type="project" value="UniProtKB-SubCell"/>
</dbReference>
<keyword evidence="5" id="KW-0732">Signal</keyword>
<gene>
    <name evidence="6" type="ORF">IAC44_06950</name>
</gene>
<dbReference type="Gene3D" id="2.40.170.20">
    <property type="entry name" value="TonB-dependent receptor, beta-barrel domain"/>
    <property type="match status" value="1"/>
</dbReference>
<keyword evidence="2" id="KW-0472">Membrane</keyword>
<evidence type="ECO:0000256" key="5">
    <source>
        <dbReference type="SAM" id="SignalP"/>
    </source>
</evidence>
<accession>A0A9D1KT82</accession>
<dbReference type="Proteomes" id="UP000824161">
    <property type="component" value="Unassembled WGS sequence"/>
</dbReference>
<dbReference type="AlphaFoldDB" id="A0A9D1KT82"/>
<protein>
    <recommendedName>
        <fullName evidence="8">TonB-dependent receptor</fullName>
    </recommendedName>
</protein>
<comment type="caution">
    <text evidence="6">The sequence shown here is derived from an EMBL/GenBank/DDBJ whole genome shotgun (WGS) entry which is preliminary data.</text>
</comment>
<keyword evidence="3" id="KW-0998">Cell outer membrane</keyword>
<dbReference type="InterPro" id="IPR036942">
    <property type="entry name" value="Beta-barrel_TonB_sf"/>
</dbReference>
<organism evidence="6 7">
    <name type="scientific">Candidatus Merdimorpha stercoravium</name>
    <dbReference type="NCBI Taxonomy" id="2840863"/>
    <lineage>
        <taxon>Bacteria</taxon>
        <taxon>Pseudomonadati</taxon>
        <taxon>Bacteroidota</taxon>
        <taxon>Flavobacteriia</taxon>
        <taxon>Flavobacteriales</taxon>
        <taxon>Candidatus Merdimorpha</taxon>
    </lineage>
</organism>
<evidence type="ECO:0000313" key="7">
    <source>
        <dbReference type="Proteomes" id="UP000824161"/>
    </source>
</evidence>
<evidence type="ECO:0008006" key="8">
    <source>
        <dbReference type="Google" id="ProtNLM"/>
    </source>
</evidence>
<evidence type="ECO:0000256" key="3">
    <source>
        <dbReference type="ARBA" id="ARBA00023237"/>
    </source>
</evidence>